<dbReference type="RefSeq" id="WP_168624687.1">
    <property type="nucleotide sequence ID" value="NZ_JAAZQQ010000007.1"/>
</dbReference>
<keyword evidence="2 7" id="KW-0812">Transmembrane</keyword>
<dbReference type="PANTHER" id="PTHR30518:SF2">
    <property type="entry name" value="ENDOLYTIC MUREIN TRANSGLYCOSYLASE"/>
    <property type="match status" value="1"/>
</dbReference>
<dbReference type="Gene3D" id="3.30.160.60">
    <property type="entry name" value="Classic Zinc Finger"/>
    <property type="match status" value="1"/>
</dbReference>
<evidence type="ECO:0000256" key="2">
    <source>
        <dbReference type="ARBA" id="ARBA00022692"/>
    </source>
</evidence>
<dbReference type="CDD" id="cd08010">
    <property type="entry name" value="MltG_like"/>
    <property type="match status" value="1"/>
</dbReference>
<dbReference type="NCBIfam" id="TIGR00247">
    <property type="entry name" value="endolytic transglycosylase MltG"/>
    <property type="match status" value="1"/>
</dbReference>
<keyword evidence="9" id="KW-1185">Reference proteome</keyword>
<comment type="function">
    <text evidence="7">Functions as a peptidoglycan terminase that cleaves nascent peptidoglycan strands endolytically to terminate their elongation.</text>
</comment>
<gene>
    <name evidence="7 8" type="primary">mltG</name>
    <name evidence="8" type="ORF">HCU73_17010</name>
</gene>
<evidence type="ECO:0000256" key="6">
    <source>
        <dbReference type="ARBA" id="ARBA00023316"/>
    </source>
</evidence>
<dbReference type="EC" id="4.2.2.29" evidence="7"/>
<dbReference type="Proteomes" id="UP000526408">
    <property type="component" value="Unassembled WGS sequence"/>
</dbReference>
<comment type="catalytic activity">
    <reaction evidence="7">
        <text>a peptidoglycan chain = a peptidoglycan chain with N-acetyl-1,6-anhydromuramyl-[peptide] at the reducing end + a peptidoglycan chain with N-acetylglucosamine at the non-reducing end.</text>
        <dbReference type="EC" id="4.2.2.29"/>
    </reaction>
</comment>
<name>A0A7X6H1N2_9RHOB</name>
<keyword evidence="5 7" id="KW-0456">Lyase</keyword>
<dbReference type="GO" id="GO:0005886">
    <property type="term" value="C:plasma membrane"/>
    <property type="evidence" value="ECO:0007669"/>
    <property type="project" value="UniProtKB-UniRule"/>
</dbReference>
<proteinExistence type="inferred from homology"/>
<evidence type="ECO:0000313" key="9">
    <source>
        <dbReference type="Proteomes" id="UP000526408"/>
    </source>
</evidence>
<feature type="site" description="Important for catalytic activity" evidence="7">
    <location>
        <position position="260"/>
    </location>
</feature>
<evidence type="ECO:0000256" key="5">
    <source>
        <dbReference type="ARBA" id="ARBA00023239"/>
    </source>
</evidence>
<evidence type="ECO:0000256" key="4">
    <source>
        <dbReference type="ARBA" id="ARBA00023136"/>
    </source>
</evidence>
<keyword evidence="3 7" id="KW-1133">Transmembrane helix</keyword>
<dbReference type="GO" id="GO:0008932">
    <property type="term" value="F:lytic endotransglycosylase activity"/>
    <property type="evidence" value="ECO:0007669"/>
    <property type="project" value="UniProtKB-UniRule"/>
</dbReference>
<dbReference type="GO" id="GO:0071555">
    <property type="term" value="P:cell wall organization"/>
    <property type="evidence" value="ECO:0007669"/>
    <property type="project" value="UniProtKB-KW"/>
</dbReference>
<dbReference type="PANTHER" id="PTHR30518">
    <property type="entry name" value="ENDOLYTIC MUREIN TRANSGLYCOSYLASE"/>
    <property type="match status" value="1"/>
</dbReference>
<evidence type="ECO:0000256" key="1">
    <source>
        <dbReference type="ARBA" id="ARBA00022475"/>
    </source>
</evidence>
<evidence type="ECO:0000256" key="3">
    <source>
        <dbReference type="ARBA" id="ARBA00022989"/>
    </source>
</evidence>
<sequence>MWKSVAANGMSFLIIVLIALAGAIAWGQREFRAAGPLEQATFFEVPRGATLRRVSEDLQEAGVVSSAVLFRLGAEYADMGSQLRFGNYEIPAGASMEEVLAIVTAGGPSRFRYTATYVLRLEGTGELRLRERVPGTEEIVALADFAYEDGVPAVYSDLVESGTPVVYRVAVPEGLTSWQIVEGLRAADFLSGEIAEVPPEGSLAPDTFEVRRGQDRQEILDRMQEAQAAILAEAWANRQDGLPLASPEEALILASIIEKETSVPEERGRVSSVFVNRLNRGMRLQTDPTVIYGITEGRGVLGRGLRQSELRAETPWNTYVIEGLPPTPIANPGRAAIEAAVNPDTTPFIFFVADGTGGHAFAETLEEHNRNVARWREIEAERAASGQ</sequence>
<protein>
    <recommendedName>
        <fullName evidence="7">Endolytic murein transglycosylase</fullName>
        <ecNumber evidence="7">4.2.2.29</ecNumber>
    </recommendedName>
    <alternativeName>
        <fullName evidence="7">Peptidoglycan lytic transglycosylase</fullName>
    </alternativeName>
    <alternativeName>
        <fullName evidence="7">Peptidoglycan polymerization terminase</fullName>
    </alternativeName>
</protein>
<keyword evidence="6 7" id="KW-0961">Cell wall biogenesis/degradation</keyword>
<dbReference type="HAMAP" id="MF_02065">
    <property type="entry name" value="MltG"/>
    <property type="match status" value="1"/>
</dbReference>
<keyword evidence="7" id="KW-0997">Cell inner membrane</keyword>
<evidence type="ECO:0000256" key="7">
    <source>
        <dbReference type="HAMAP-Rule" id="MF_02065"/>
    </source>
</evidence>
<reference evidence="8 9" key="1">
    <citation type="submission" date="2020-04" db="EMBL/GenBank/DDBJ databases">
        <authorList>
            <person name="Yoon J."/>
        </authorList>
    </citation>
    <scope>NUCLEOTIDE SEQUENCE [LARGE SCALE GENOMIC DNA]</scope>
    <source>
        <strain evidence="8 9">KMU-115</strain>
    </source>
</reference>
<accession>A0A7X6H1N2</accession>
<organism evidence="8 9">
    <name type="scientific">Roseicyclus persicicus</name>
    <dbReference type="NCBI Taxonomy" id="2650661"/>
    <lineage>
        <taxon>Bacteria</taxon>
        <taxon>Pseudomonadati</taxon>
        <taxon>Pseudomonadota</taxon>
        <taxon>Alphaproteobacteria</taxon>
        <taxon>Rhodobacterales</taxon>
        <taxon>Roseobacteraceae</taxon>
        <taxon>Roseicyclus</taxon>
    </lineage>
</organism>
<dbReference type="EMBL" id="JAAZQQ010000007">
    <property type="protein sequence ID" value="NKX46295.1"/>
    <property type="molecule type" value="Genomic_DNA"/>
</dbReference>
<comment type="caution">
    <text evidence="8">The sequence shown here is derived from an EMBL/GenBank/DDBJ whole genome shotgun (WGS) entry which is preliminary data.</text>
</comment>
<dbReference type="Pfam" id="PF02618">
    <property type="entry name" value="YceG"/>
    <property type="match status" value="2"/>
</dbReference>
<dbReference type="GO" id="GO:0009252">
    <property type="term" value="P:peptidoglycan biosynthetic process"/>
    <property type="evidence" value="ECO:0007669"/>
    <property type="project" value="UniProtKB-UniRule"/>
</dbReference>
<keyword evidence="1 7" id="KW-1003">Cell membrane</keyword>
<evidence type="ECO:0000313" key="8">
    <source>
        <dbReference type="EMBL" id="NKX46295.1"/>
    </source>
</evidence>
<dbReference type="InterPro" id="IPR003770">
    <property type="entry name" value="MLTG-like"/>
</dbReference>
<dbReference type="Gene3D" id="3.30.1490.480">
    <property type="entry name" value="Endolytic murein transglycosylase"/>
    <property type="match status" value="1"/>
</dbReference>
<keyword evidence="4 7" id="KW-0472">Membrane</keyword>
<dbReference type="AlphaFoldDB" id="A0A7X6H1N2"/>
<comment type="similarity">
    <text evidence="7">Belongs to the transglycosylase MltG family.</text>
</comment>